<comment type="subcellular location">
    <subcellularLocation>
        <location evidence="3">Secreted</location>
        <location evidence="3">Extracellular space</location>
        <location evidence="3">Apoplast</location>
    </subcellularLocation>
</comment>
<evidence type="ECO:0000256" key="12">
    <source>
        <dbReference type="ARBA" id="ARBA00023185"/>
    </source>
</evidence>
<dbReference type="InterPro" id="IPR017761">
    <property type="entry name" value="Laccase"/>
</dbReference>
<keyword evidence="8" id="KW-0479">Metal-binding</keyword>
<feature type="domain" description="Plastocyanin-like" evidence="14">
    <location>
        <begin position="164"/>
        <end position="313"/>
    </location>
</feature>
<evidence type="ECO:0000256" key="9">
    <source>
        <dbReference type="ARBA" id="ARBA00022737"/>
    </source>
</evidence>
<dbReference type="FunFam" id="2.60.40.420:FF:000062">
    <property type="entry name" value="Laccase"/>
    <property type="match status" value="1"/>
</dbReference>
<keyword evidence="12" id="KW-0439">Lignin degradation</keyword>
<feature type="signal peptide" evidence="13">
    <location>
        <begin position="1"/>
        <end position="27"/>
    </location>
</feature>
<proteinExistence type="inferred from homology"/>
<evidence type="ECO:0000256" key="13">
    <source>
        <dbReference type="SAM" id="SignalP"/>
    </source>
</evidence>
<comment type="catalytic activity">
    <reaction evidence="1">
        <text>4 hydroquinone + O2 = 4 benzosemiquinone + 2 H2O</text>
        <dbReference type="Rhea" id="RHEA:11276"/>
        <dbReference type="ChEBI" id="CHEBI:15377"/>
        <dbReference type="ChEBI" id="CHEBI:15379"/>
        <dbReference type="ChEBI" id="CHEBI:17594"/>
        <dbReference type="ChEBI" id="CHEBI:17977"/>
        <dbReference type="EC" id="1.10.3.2"/>
    </reaction>
</comment>
<reference evidence="17 18" key="1">
    <citation type="journal article" date="2021" name="Nat. Plants">
        <title>The Taxus genome provides insights into paclitaxel biosynthesis.</title>
        <authorList>
            <person name="Xiong X."/>
            <person name="Gou J."/>
            <person name="Liao Q."/>
            <person name="Li Y."/>
            <person name="Zhou Q."/>
            <person name="Bi G."/>
            <person name="Li C."/>
            <person name="Du R."/>
            <person name="Wang X."/>
            <person name="Sun T."/>
            <person name="Guo L."/>
            <person name="Liang H."/>
            <person name="Lu P."/>
            <person name="Wu Y."/>
            <person name="Zhang Z."/>
            <person name="Ro D.K."/>
            <person name="Shang Y."/>
            <person name="Huang S."/>
            <person name="Yan J."/>
        </authorList>
    </citation>
    <scope>NUCLEOTIDE SEQUENCE [LARGE SCALE GENOMIC DNA]</scope>
    <source>
        <strain evidence="17">Ta-2019</strain>
    </source>
</reference>
<comment type="caution">
    <text evidence="17">The sequence shown here is derived from an EMBL/GenBank/DDBJ whole genome shotgun (WGS) entry which is preliminary data.</text>
</comment>
<comment type="similarity">
    <text evidence="4">Belongs to the multicopper oxidase family.</text>
</comment>
<keyword evidence="6" id="KW-0052">Apoplast</keyword>
<dbReference type="PANTHER" id="PTHR11709">
    <property type="entry name" value="MULTI-COPPER OXIDASE"/>
    <property type="match status" value="1"/>
</dbReference>
<dbReference type="Pfam" id="PF07731">
    <property type="entry name" value="Cu-oxidase_2"/>
    <property type="match status" value="1"/>
</dbReference>
<accession>A0AA38LDH6</accession>
<dbReference type="SUPFAM" id="SSF49503">
    <property type="entry name" value="Cupredoxins"/>
    <property type="match status" value="3"/>
</dbReference>
<keyword evidence="9" id="KW-0677">Repeat</keyword>
<evidence type="ECO:0000256" key="6">
    <source>
        <dbReference type="ARBA" id="ARBA00022523"/>
    </source>
</evidence>
<dbReference type="Gene3D" id="2.60.40.420">
    <property type="entry name" value="Cupredoxins - blue copper proteins"/>
    <property type="match status" value="3"/>
</dbReference>
<keyword evidence="13" id="KW-0732">Signal</keyword>
<name>A0AA38LDH6_TAXCH</name>
<dbReference type="OMA" id="CKPFITD"/>
<dbReference type="GO" id="GO:0048046">
    <property type="term" value="C:apoplast"/>
    <property type="evidence" value="ECO:0007669"/>
    <property type="project" value="UniProtKB-SubCell"/>
</dbReference>
<evidence type="ECO:0000256" key="11">
    <source>
        <dbReference type="ARBA" id="ARBA00023008"/>
    </source>
</evidence>
<dbReference type="InterPro" id="IPR034288">
    <property type="entry name" value="CuRO_1_LCC"/>
</dbReference>
<evidence type="ECO:0000256" key="4">
    <source>
        <dbReference type="ARBA" id="ARBA00010609"/>
    </source>
</evidence>
<evidence type="ECO:0000256" key="10">
    <source>
        <dbReference type="ARBA" id="ARBA00023002"/>
    </source>
</evidence>
<dbReference type="InterPro" id="IPR011707">
    <property type="entry name" value="Cu-oxidase-like_N"/>
</dbReference>
<feature type="chain" id="PRO_5044017513" description="laccase" evidence="13">
    <location>
        <begin position="28"/>
        <end position="562"/>
    </location>
</feature>
<organism evidence="17 18">
    <name type="scientific">Taxus chinensis</name>
    <name type="common">Chinese yew</name>
    <name type="synonym">Taxus wallichiana var. chinensis</name>
    <dbReference type="NCBI Taxonomy" id="29808"/>
    <lineage>
        <taxon>Eukaryota</taxon>
        <taxon>Viridiplantae</taxon>
        <taxon>Streptophyta</taxon>
        <taxon>Embryophyta</taxon>
        <taxon>Tracheophyta</taxon>
        <taxon>Spermatophyta</taxon>
        <taxon>Pinopsida</taxon>
        <taxon>Pinidae</taxon>
        <taxon>Conifers II</taxon>
        <taxon>Cupressales</taxon>
        <taxon>Taxaceae</taxon>
        <taxon>Taxus</taxon>
    </lineage>
</organism>
<feature type="domain" description="Plastocyanin-like" evidence="16">
    <location>
        <begin position="38"/>
        <end position="151"/>
    </location>
</feature>
<dbReference type="InterPro" id="IPR011706">
    <property type="entry name" value="Cu-oxidase_C"/>
</dbReference>
<dbReference type="PANTHER" id="PTHR11709:SF452">
    <property type="entry name" value="LACCASE-2"/>
    <property type="match status" value="1"/>
</dbReference>
<evidence type="ECO:0000259" key="16">
    <source>
        <dbReference type="Pfam" id="PF07732"/>
    </source>
</evidence>
<dbReference type="InterPro" id="IPR034285">
    <property type="entry name" value="CuRO_2_LCC"/>
</dbReference>
<dbReference type="EC" id="1.10.3.2" evidence="5"/>
<feature type="non-terminal residue" evidence="17">
    <location>
        <position position="1"/>
    </location>
</feature>
<evidence type="ECO:0000256" key="8">
    <source>
        <dbReference type="ARBA" id="ARBA00022723"/>
    </source>
</evidence>
<protein>
    <recommendedName>
        <fullName evidence="5">laccase</fullName>
        <ecNumber evidence="5">1.10.3.2</ecNumber>
    </recommendedName>
</protein>
<dbReference type="InterPro" id="IPR045087">
    <property type="entry name" value="Cu-oxidase_fam"/>
</dbReference>
<dbReference type="Proteomes" id="UP000824469">
    <property type="component" value="Unassembled WGS sequence"/>
</dbReference>
<dbReference type="GO" id="GO:0052716">
    <property type="term" value="F:hydroquinone:oxygen oxidoreductase activity"/>
    <property type="evidence" value="ECO:0007669"/>
    <property type="project" value="UniProtKB-EC"/>
</dbReference>
<dbReference type="NCBIfam" id="TIGR03389">
    <property type="entry name" value="laccase"/>
    <property type="match status" value="1"/>
</dbReference>
<evidence type="ECO:0000256" key="1">
    <source>
        <dbReference type="ARBA" id="ARBA00000349"/>
    </source>
</evidence>
<dbReference type="InterPro" id="IPR008972">
    <property type="entry name" value="Cupredoxin"/>
</dbReference>
<feature type="domain" description="Plastocyanin-like" evidence="15">
    <location>
        <begin position="414"/>
        <end position="524"/>
    </location>
</feature>
<keyword evidence="7" id="KW-0964">Secreted</keyword>
<evidence type="ECO:0000259" key="15">
    <source>
        <dbReference type="Pfam" id="PF07731"/>
    </source>
</evidence>
<evidence type="ECO:0000256" key="7">
    <source>
        <dbReference type="ARBA" id="ARBA00022525"/>
    </source>
</evidence>
<keyword evidence="11" id="KW-0186">Copper</keyword>
<dbReference type="CDD" id="cd13875">
    <property type="entry name" value="CuRO_2_LCC_plant"/>
    <property type="match status" value="1"/>
</dbReference>
<evidence type="ECO:0000313" key="17">
    <source>
        <dbReference type="EMBL" id="KAH9319761.1"/>
    </source>
</evidence>
<dbReference type="Pfam" id="PF07732">
    <property type="entry name" value="Cu-oxidase_3"/>
    <property type="match status" value="1"/>
</dbReference>
<evidence type="ECO:0000256" key="3">
    <source>
        <dbReference type="ARBA" id="ARBA00004271"/>
    </source>
</evidence>
<evidence type="ECO:0000259" key="14">
    <source>
        <dbReference type="Pfam" id="PF00394"/>
    </source>
</evidence>
<evidence type="ECO:0000256" key="5">
    <source>
        <dbReference type="ARBA" id="ARBA00012297"/>
    </source>
</evidence>
<dbReference type="FunFam" id="2.60.40.420:FF:000049">
    <property type="entry name" value="Laccase"/>
    <property type="match status" value="1"/>
</dbReference>
<evidence type="ECO:0000313" key="18">
    <source>
        <dbReference type="Proteomes" id="UP000824469"/>
    </source>
</evidence>
<dbReference type="Pfam" id="PF00394">
    <property type="entry name" value="Cu-oxidase"/>
    <property type="match status" value="1"/>
</dbReference>
<dbReference type="CDD" id="cd13849">
    <property type="entry name" value="CuRO_1_LCC_plant"/>
    <property type="match status" value="1"/>
</dbReference>
<gene>
    <name evidence="17" type="ORF">KI387_021530</name>
</gene>
<dbReference type="EMBL" id="JAHRHJ020000004">
    <property type="protein sequence ID" value="KAH9319761.1"/>
    <property type="molecule type" value="Genomic_DNA"/>
</dbReference>
<keyword evidence="10" id="KW-0560">Oxidoreductase</keyword>
<dbReference type="AlphaFoldDB" id="A0AA38LDH6"/>
<keyword evidence="18" id="KW-1185">Reference proteome</keyword>
<dbReference type="InterPro" id="IPR001117">
    <property type="entry name" value="Cu-oxidase_2nd"/>
</dbReference>
<comment type="cofactor">
    <cofactor evidence="2">
        <name>Cu cation</name>
        <dbReference type="ChEBI" id="CHEBI:23378"/>
    </cofactor>
</comment>
<dbReference type="GO" id="GO:0046274">
    <property type="term" value="P:lignin catabolic process"/>
    <property type="evidence" value="ECO:0007669"/>
    <property type="project" value="UniProtKB-KW"/>
</dbReference>
<dbReference type="GO" id="GO:0005507">
    <property type="term" value="F:copper ion binding"/>
    <property type="evidence" value="ECO:0007669"/>
    <property type="project" value="InterPro"/>
</dbReference>
<evidence type="ECO:0000256" key="2">
    <source>
        <dbReference type="ARBA" id="ARBA00001935"/>
    </source>
</evidence>
<sequence length="562" mass="62603">RAEMAIQITAIKHVFMMFAILLLPCVAVGKTRHYNFNIQLQNVSRLCHTKAIVTVNGKFPGPTVYAREGDTVLVNVTNHVKYNLTIHWHGIRQFRTGWADGPSYITQCPMQTGQSYLYNYTISGQRGTLWWHAHILWLRATVHGAIVILPKRTVLYPFPKPHKEVTLLLGEWWNADVETMVSTAQSSGVAPNTSDAHTINGKPGPLFSCSTKDTFTLSVKPGKTYLLRIINTVLNGELFFDVANHHMTVVEVDALYTKPFLTKSVVIAPGQTTNVLLRTHKQTGRYFMAARAFQDAPLPLNNNTATAILQYIGTNITNSSFITMPKIPTINDTLFAANFRNSLRSLNSKQFPAKVPLSVDRHLFFTVGLAINPCPSCKNGTRFNAAINNITFVKPTISLLQAHYFNISGVFTPDFPDNPPTPFNYTGNPPSNLQSTNGTRVTKLSFNSTVQLVLQDTSLLSTENHPFHLHGFNFFVVGSGVGNYNPNKDPVNFNLVDPPERNTVDVPKGGWVAFRFRADNPGMSNLTKIFSFVTKECLCAKFYCMLVSIIRGNSVMDLDNTQ</sequence>